<protein>
    <submittedName>
        <fullName evidence="3">Uncharacterized protein</fullName>
    </submittedName>
</protein>
<name>A0A1I7SG35_BURXY</name>
<dbReference type="AlphaFoldDB" id="A0A1I7SG35"/>
<dbReference type="Proteomes" id="UP000095284">
    <property type="component" value="Unplaced"/>
</dbReference>
<proteinExistence type="predicted"/>
<accession>A0A1I7SG35</accession>
<dbReference type="WBParaSite" id="BXY_1199900.1">
    <property type="protein sequence ID" value="BXY_1199900.1"/>
    <property type="gene ID" value="BXY_1199900"/>
</dbReference>
<feature type="region of interest" description="Disordered" evidence="1">
    <location>
        <begin position="492"/>
        <end position="512"/>
    </location>
</feature>
<evidence type="ECO:0000313" key="2">
    <source>
        <dbReference type="Proteomes" id="UP000095284"/>
    </source>
</evidence>
<evidence type="ECO:0000256" key="1">
    <source>
        <dbReference type="SAM" id="MobiDB-lite"/>
    </source>
</evidence>
<organism evidence="2 3">
    <name type="scientific">Bursaphelenchus xylophilus</name>
    <name type="common">Pinewood nematode worm</name>
    <name type="synonym">Aphelenchoides xylophilus</name>
    <dbReference type="NCBI Taxonomy" id="6326"/>
    <lineage>
        <taxon>Eukaryota</taxon>
        <taxon>Metazoa</taxon>
        <taxon>Ecdysozoa</taxon>
        <taxon>Nematoda</taxon>
        <taxon>Chromadorea</taxon>
        <taxon>Rhabditida</taxon>
        <taxon>Tylenchina</taxon>
        <taxon>Tylenchomorpha</taxon>
        <taxon>Aphelenchoidea</taxon>
        <taxon>Aphelenchoididae</taxon>
        <taxon>Bursaphelenchus</taxon>
    </lineage>
</organism>
<reference evidence="3" key="1">
    <citation type="submission" date="2016-11" db="UniProtKB">
        <authorList>
            <consortium name="WormBaseParasite"/>
        </authorList>
    </citation>
    <scope>IDENTIFICATION</scope>
</reference>
<dbReference type="PROSITE" id="PS51257">
    <property type="entry name" value="PROKAR_LIPOPROTEIN"/>
    <property type="match status" value="1"/>
</dbReference>
<evidence type="ECO:0000313" key="3">
    <source>
        <dbReference type="WBParaSite" id="BXY_1199900.1"/>
    </source>
</evidence>
<sequence length="529" mass="59570">MDLGKVATILQALQACKVLFGDVKPNRFEVTSFKMTEGKIEMFIAKENATTFETTPINYTGPAIKEIRLQMSVQGNKTFVGGEVTESRKSYQCPVLGNDTELELAAKCTGETCPYLFGDAVYFIFDDHDVASRVYKTPGVIDAEKKQPNINCAQRFGVDYVKGAFYFKQNGTCMHEAMDLGKVATILQALQACKVLFGDVKPNRFEVTSFKMTEGKIEMFIAKENATTFETAMDLGKVATILQALQACKVLFGDVKPNRFEVTSFKMTEGKIEMFIAKENATTFETTPINYTGPPFKEIRLQMSIQGNKTIVGGQVTEAGNDNKPYQCPVLGDDKQLELVEPCTAETCPYLFGDAVYFIFNNHRTASRIYKTRDVIDFKLEQPNITCAQPFGVDDVKGAFYFKKNGTCMHEFFDGFKNPWSPVECDRFESIILEPGTPTQYYHLKCRERCICCCKKKVAQKKAPSATVPRPLQPYDLYPEYSMDEKTKSIKVEKKEEKKARKKKAKKQEGRKVVEGIDIKQVDCAEDSL</sequence>